<evidence type="ECO:0000256" key="5">
    <source>
        <dbReference type="ARBA" id="ARBA00022729"/>
    </source>
</evidence>
<keyword evidence="5" id="KW-0732">Signal</keyword>
<evidence type="ECO:0000256" key="3">
    <source>
        <dbReference type="ARBA" id="ARBA00022471"/>
    </source>
</evidence>
<proteinExistence type="inferred from homology"/>
<evidence type="ECO:0000256" key="2">
    <source>
        <dbReference type="ARBA" id="ARBA00005581"/>
    </source>
</evidence>
<dbReference type="EMBL" id="CACSHJ010000096">
    <property type="protein sequence ID" value="CAA0405981.1"/>
    <property type="molecule type" value="Genomic_DNA"/>
</dbReference>
<dbReference type="OrthoDB" id="1727555at2759"/>
<evidence type="ECO:0000256" key="1">
    <source>
        <dbReference type="ARBA" id="ARBA00004613"/>
    </source>
</evidence>
<keyword evidence="3 6" id="KW-0713">Self-incompatibility</keyword>
<dbReference type="InterPro" id="IPR010264">
    <property type="entry name" value="Self-incomp_S1"/>
</dbReference>
<dbReference type="PANTHER" id="PTHR31232">
    <property type="match status" value="1"/>
</dbReference>
<dbReference type="AlphaFoldDB" id="A0A5S9YB47"/>
<dbReference type="PANTHER" id="PTHR31232:SF35">
    <property type="entry name" value="S-PROTEIN HOMOLOG 26"/>
    <property type="match status" value="1"/>
</dbReference>
<dbReference type="GO" id="GO:0005576">
    <property type="term" value="C:extracellular region"/>
    <property type="evidence" value="ECO:0007669"/>
    <property type="project" value="UniProtKB-SubCell"/>
</dbReference>
<evidence type="ECO:0000313" key="8">
    <source>
        <dbReference type="Proteomes" id="UP000434276"/>
    </source>
</evidence>
<comment type="subcellular location">
    <subcellularLocation>
        <location evidence="1 6">Secreted</location>
    </subcellularLocation>
</comment>
<dbReference type="GO" id="GO:0060320">
    <property type="term" value="P:rejection of self pollen"/>
    <property type="evidence" value="ECO:0007669"/>
    <property type="project" value="UniProtKB-KW"/>
</dbReference>
<evidence type="ECO:0000256" key="4">
    <source>
        <dbReference type="ARBA" id="ARBA00022525"/>
    </source>
</evidence>
<dbReference type="Pfam" id="PF05938">
    <property type="entry name" value="Self-incomp_S1"/>
    <property type="match status" value="1"/>
</dbReference>
<evidence type="ECO:0000256" key="6">
    <source>
        <dbReference type="RuleBase" id="RU367044"/>
    </source>
</evidence>
<protein>
    <recommendedName>
        <fullName evidence="6">S-protein homolog</fullName>
    </recommendedName>
</protein>
<comment type="similarity">
    <text evidence="2 6">Belongs to the plant self-incompatibility (S1) protein family.</text>
</comment>
<keyword evidence="4 6" id="KW-0964">Secreted</keyword>
<dbReference type="Proteomes" id="UP000434276">
    <property type="component" value="Unassembled WGS sequence"/>
</dbReference>
<gene>
    <name evidence="7" type="ORF">C24_LOCUS23765</name>
</gene>
<evidence type="ECO:0000313" key="7">
    <source>
        <dbReference type="EMBL" id="CAA0405981.1"/>
    </source>
</evidence>
<name>A0A5S9YB47_ARATH</name>
<sequence>MMSNTALSYKHSVWIRNFLHEKNDLIIHCKSTNHDMVYHRLHPTGSYHLLVDDDSDYFWCHLWQGPNFKHHQVFGVNHGDVWEAREDGIYFSQIKYARDLRQHVFMYGWNVPLTLSRASSL</sequence>
<accession>A0A5S9YB47</accession>
<organism evidence="7 8">
    <name type="scientific">Arabidopsis thaliana</name>
    <name type="common">Mouse-ear cress</name>
    <dbReference type="NCBI Taxonomy" id="3702"/>
    <lineage>
        <taxon>Eukaryota</taxon>
        <taxon>Viridiplantae</taxon>
        <taxon>Streptophyta</taxon>
        <taxon>Embryophyta</taxon>
        <taxon>Tracheophyta</taxon>
        <taxon>Spermatophyta</taxon>
        <taxon>Magnoliopsida</taxon>
        <taxon>eudicotyledons</taxon>
        <taxon>Gunneridae</taxon>
        <taxon>Pentapetalae</taxon>
        <taxon>rosids</taxon>
        <taxon>malvids</taxon>
        <taxon>Brassicales</taxon>
        <taxon>Brassicaceae</taxon>
        <taxon>Camelineae</taxon>
        <taxon>Arabidopsis</taxon>
    </lineage>
</organism>
<reference evidence="7 8" key="1">
    <citation type="submission" date="2019-12" db="EMBL/GenBank/DDBJ databases">
        <authorList>
            <person name="Jiao W.-B."/>
            <person name="Schneeberger K."/>
        </authorList>
    </citation>
    <scope>NUCLEOTIDE SEQUENCE [LARGE SCALE GENOMIC DNA]</scope>
    <source>
        <strain evidence="8">cv. C24</strain>
    </source>
</reference>